<evidence type="ECO:0000313" key="6">
    <source>
        <dbReference type="Proteomes" id="UP000031036"/>
    </source>
</evidence>
<dbReference type="InterPro" id="IPR000535">
    <property type="entry name" value="MSP_dom"/>
</dbReference>
<feature type="transmembrane region" description="Helical" evidence="3">
    <location>
        <begin position="54"/>
        <end position="78"/>
    </location>
</feature>
<dbReference type="InterPro" id="IPR013783">
    <property type="entry name" value="Ig-like_fold"/>
</dbReference>
<name>A0A0B2VPU5_TOXCA</name>
<comment type="caution">
    <text evidence="5">The sequence shown here is derived from an EMBL/GenBank/DDBJ whole genome shotgun (WGS) entry which is preliminary data.</text>
</comment>
<dbReference type="SUPFAM" id="SSF49354">
    <property type="entry name" value="PapD-like"/>
    <property type="match status" value="1"/>
</dbReference>
<dbReference type="AlphaFoldDB" id="A0A0B2VPU5"/>
<feature type="compositionally biased region" description="Basic and acidic residues" evidence="2">
    <location>
        <begin position="19"/>
        <end position="38"/>
    </location>
</feature>
<evidence type="ECO:0000256" key="1">
    <source>
        <dbReference type="RuleBase" id="RU003425"/>
    </source>
</evidence>
<gene>
    <name evidence="5" type="primary">ssp-31</name>
    <name evidence="5" type="ORF">Tcan_12749</name>
</gene>
<dbReference type="InterPro" id="IPR051774">
    <property type="entry name" value="Sperm-specific_class_P"/>
</dbReference>
<feature type="region of interest" description="Disordered" evidence="2">
    <location>
        <begin position="1"/>
        <end position="39"/>
    </location>
</feature>
<keyword evidence="3" id="KW-0812">Transmembrane</keyword>
<evidence type="ECO:0000256" key="2">
    <source>
        <dbReference type="SAM" id="MobiDB-lite"/>
    </source>
</evidence>
<dbReference type="PANTHER" id="PTHR22947:SF12">
    <property type="entry name" value="MAJOR SPERM PROTEIN"/>
    <property type="match status" value="1"/>
</dbReference>
<keyword evidence="3" id="KW-0472">Membrane</keyword>
<evidence type="ECO:0000313" key="5">
    <source>
        <dbReference type="EMBL" id="KHN83055.1"/>
    </source>
</evidence>
<dbReference type="InterPro" id="IPR008962">
    <property type="entry name" value="PapD-like_sf"/>
</dbReference>
<organism evidence="5 6">
    <name type="scientific">Toxocara canis</name>
    <name type="common">Canine roundworm</name>
    <dbReference type="NCBI Taxonomy" id="6265"/>
    <lineage>
        <taxon>Eukaryota</taxon>
        <taxon>Metazoa</taxon>
        <taxon>Ecdysozoa</taxon>
        <taxon>Nematoda</taxon>
        <taxon>Chromadorea</taxon>
        <taxon>Rhabditida</taxon>
        <taxon>Spirurina</taxon>
        <taxon>Ascaridomorpha</taxon>
        <taxon>Ascaridoidea</taxon>
        <taxon>Toxocaridae</taxon>
        <taxon>Toxocara</taxon>
    </lineage>
</organism>
<dbReference type="STRING" id="6265.A0A0B2VPU5"/>
<feature type="domain" description="MSP" evidence="4">
    <location>
        <begin position="280"/>
        <end position="387"/>
    </location>
</feature>
<proteinExistence type="predicted"/>
<keyword evidence="1" id="KW-0963">Cytoplasm</keyword>
<accession>A0A0B2VPU5</accession>
<dbReference type="EMBL" id="JPKZ01001259">
    <property type="protein sequence ID" value="KHN83055.1"/>
    <property type="molecule type" value="Genomic_DNA"/>
</dbReference>
<feature type="compositionally biased region" description="Basic and acidic residues" evidence="2">
    <location>
        <begin position="147"/>
        <end position="277"/>
    </location>
</feature>
<dbReference type="Pfam" id="PF00635">
    <property type="entry name" value="Motile_Sperm"/>
    <property type="match status" value="1"/>
</dbReference>
<keyword evidence="3" id="KW-1133">Transmembrane helix</keyword>
<evidence type="ECO:0000256" key="3">
    <source>
        <dbReference type="SAM" id="Phobius"/>
    </source>
</evidence>
<keyword evidence="1" id="KW-0206">Cytoskeleton</keyword>
<dbReference type="Proteomes" id="UP000031036">
    <property type="component" value="Unassembled WGS sequence"/>
</dbReference>
<dbReference type="PROSITE" id="PS50202">
    <property type="entry name" value="MSP"/>
    <property type="match status" value="1"/>
</dbReference>
<reference evidence="5 6" key="1">
    <citation type="submission" date="2014-11" db="EMBL/GenBank/DDBJ databases">
        <title>Genetic blueprint of the zoonotic pathogen Toxocara canis.</title>
        <authorList>
            <person name="Zhu X.-Q."/>
            <person name="Korhonen P.K."/>
            <person name="Cai H."/>
            <person name="Young N.D."/>
            <person name="Nejsum P."/>
            <person name="von Samson-Himmelstjerna G."/>
            <person name="Boag P.R."/>
            <person name="Tan P."/>
            <person name="Li Q."/>
            <person name="Min J."/>
            <person name="Yang Y."/>
            <person name="Wang X."/>
            <person name="Fang X."/>
            <person name="Hall R.S."/>
            <person name="Hofmann A."/>
            <person name="Sternberg P.W."/>
            <person name="Jex A.R."/>
            <person name="Gasser R.B."/>
        </authorList>
    </citation>
    <scope>NUCLEOTIDE SEQUENCE [LARGE SCALE GENOMIC DNA]</scope>
    <source>
        <strain evidence="5">PN_DK_2014</strain>
    </source>
</reference>
<sequence length="387" mass="43788">MNRTSLRSRGSVFMDDERDQEKQTNEKCHERGNRETSKKNTNQRISMYLLKKTTATMVIFDFYGLFLLNLVAVLSILLNITVQCVKKRTKEALTKTPTASTPQGAEKSKTGEESCRKIEDPKKDKKEKSDEEAKKKEGAIEGEEGEDGKKKDEDGAKTPNKEKKSYKEDGKNKDENENVQKENNKEKKSVKGDEEKENDGEKELHKGENDKKDNGSAKEKDGDKDHKEEEGNKDGREEVENKNKKGERENAEAAENRGNKEKERKREKSANREKNEVGNKIPFIPREVHLAAQGDSKKITLMNNTGKRQALKVKCSDNTLYRINPVYAFLEQDAMTEVEVTRLPGIAKTDKVIILCIAAEAASTDPKSLFVNAKDTCIEHEIPLLVP</sequence>
<feature type="region of interest" description="Disordered" evidence="2">
    <location>
        <begin position="92"/>
        <end position="278"/>
    </location>
</feature>
<comment type="function">
    <text evidence="1">Central component in molecular interactions underlying sperm crawling. Forms an extensive filament system that extends from sperm villipoda, along the leading edge of the pseudopod.</text>
</comment>
<feature type="compositionally biased region" description="Basic and acidic residues" evidence="2">
    <location>
        <begin position="106"/>
        <end position="139"/>
    </location>
</feature>
<dbReference type="Gene3D" id="2.60.40.10">
    <property type="entry name" value="Immunoglobulins"/>
    <property type="match status" value="1"/>
</dbReference>
<keyword evidence="6" id="KW-1185">Reference proteome</keyword>
<protein>
    <recommendedName>
        <fullName evidence="1">Major sperm protein</fullName>
    </recommendedName>
</protein>
<evidence type="ECO:0000259" key="4">
    <source>
        <dbReference type="PROSITE" id="PS50202"/>
    </source>
</evidence>
<dbReference type="PANTHER" id="PTHR22947">
    <property type="entry name" value="MAJOR SPERM PROTEIN"/>
    <property type="match status" value="1"/>
</dbReference>